<dbReference type="InterPro" id="IPR014710">
    <property type="entry name" value="RmlC-like_jellyroll"/>
</dbReference>
<keyword evidence="3" id="KW-0804">Transcription</keyword>
<evidence type="ECO:0000256" key="2">
    <source>
        <dbReference type="ARBA" id="ARBA00023125"/>
    </source>
</evidence>
<dbReference type="PANTHER" id="PTHR24567:SF74">
    <property type="entry name" value="HTH-TYPE TRANSCRIPTIONAL REGULATOR ARCR"/>
    <property type="match status" value="1"/>
</dbReference>
<evidence type="ECO:0000259" key="4">
    <source>
        <dbReference type="PROSITE" id="PS50042"/>
    </source>
</evidence>
<reference evidence="6 7" key="1">
    <citation type="submission" date="2020-10" db="EMBL/GenBank/DDBJ databases">
        <title>Sequencing the genomes of 1000 actinobacteria strains.</title>
        <authorList>
            <person name="Klenk H.-P."/>
        </authorList>
    </citation>
    <scope>NUCLEOTIDE SEQUENCE [LARGE SCALE GENOMIC DNA]</scope>
    <source>
        <strain evidence="6 7">DSM 44653</strain>
    </source>
</reference>
<name>A0ABR9IGF6_9PSEU</name>
<gene>
    <name evidence="6" type="ORF">H4696_009372</name>
</gene>
<keyword evidence="1" id="KW-0805">Transcription regulation</keyword>
<dbReference type="InterPro" id="IPR012318">
    <property type="entry name" value="HTH_CRP"/>
</dbReference>
<proteinExistence type="predicted"/>
<dbReference type="Pfam" id="PF13545">
    <property type="entry name" value="HTH_Crp_2"/>
    <property type="match status" value="1"/>
</dbReference>
<sequence>MVEPTSFWAGLTPADQRALAEAATRRSYRHGDTLCREGDRSNVVLVLLAGHARILYGTPDGREVIAAVRGAGDVIGELAAIDKLPRSATVEALEDLEILEVPGDRFATLCRTRSRMSWALLLVLSTRLRSVGKQWLDVGGGATARRVAAQLMQLAIQHGVARGRDIEIAVPATQAELAMTAAISRESWARATRDLRRQGVISTGRRQVTIHRLAELRRLAS</sequence>
<dbReference type="SUPFAM" id="SSF46785">
    <property type="entry name" value="Winged helix' DNA-binding domain"/>
    <property type="match status" value="1"/>
</dbReference>
<evidence type="ECO:0000313" key="6">
    <source>
        <dbReference type="EMBL" id="MBE1502272.1"/>
    </source>
</evidence>
<dbReference type="InterPro" id="IPR000595">
    <property type="entry name" value="cNMP-bd_dom"/>
</dbReference>
<feature type="domain" description="Cyclic nucleotide-binding" evidence="4">
    <location>
        <begin position="7"/>
        <end position="109"/>
    </location>
</feature>
<accession>A0ABR9IGF6</accession>
<dbReference type="Gene3D" id="1.10.10.10">
    <property type="entry name" value="Winged helix-like DNA-binding domain superfamily/Winged helix DNA-binding domain"/>
    <property type="match status" value="1"/>
</dbReference>
<dbReference type="PROSITE" id="PS51063">
    <property type="entry name" value="HTH_CRP_2"/>
    <property type="match status" value="1"/>
</dbReference>
<dbReference type="PROSITE" id="PS50042">
    <property type="entry name" value="CNMP_BINDING_3"/>
    <property type="match status" value="1"/>
</dbReference>
<dbReference type="RefSeq" id="WP_225956012.1">
    <property type="nucleotide sequence ID" value="NZ_JADBEG010000001.1"/>
</dbReference>
<evidence type="ECO:0000256" key="3">
    <source>
        <dbReference type="ARBA" id="ARBA00023163"/>
    </source>
</evidence>
<dbReference type="Gene3D" id="2.60.120.10">
    <property type="entry name" value="Jelly Rolls"/>
    <property type="match status" value="1"/>
</dbReference>
<comment type="caution">
    <text evidence="6">The sequence shown here is derived from an EMBL/GenBank/DDBJ whole genome shotgun (WGS) entry which is preliminary data.</text>
</comment>
<dbReference type="SUPFAM" id="SSF51206">
    <property type="entry name" value="cAMP-binding domain-like"/>
    <property type="match status" value="1"/>
</dbReference>
<organism evidence="6 7">
    <name type="scientific">Amycolatopsis lexingtonensis</name>
    <dbReference type="NCBI Taxonomy" id="218822"/>
    <lineage>
        <taxon>Bacteria</taxon>
        <taxon>Bacillati</taxon>
        <taxon>Actinomycetota</taxon>
        <taxon>Actinomycetes</taxon>
        <taxon>Pseudonocardiales</taxon>
        <taxon>Pseudonocardiaceae</taxon>
        <taxon>Amycolatopsis</taxon>
    </lineage>
</organism>
<dbReference type="InterPro" id="IPR036390">
    <property type="entry name" value="WH_DNA-bd_sf"/>
</dbReference>
<keyword evidence="2" id="KW-0238">DNA-binding</keyword>
<dbReference type="InterPro" id="IPR050397">
    <property type="entry name" value="Env_Response_Regulators"/>
</dbReference>
<evidence type="ECO:0000259" key="5">
    <source>
        <dbReference type="PROSITE" id="PS51063"/>
    </source>
</evidence>
<dbReference type="EMBL" id="JADBEG010000001">
    <property type="protein sequence ID" value="MBE1502272.1"/>
    <property type="molecule type" value="Genomic_DNA"/>
</dbReference>
<dbReference type="PANTHER" id="PTHR24567">
    <property type="entry name" value="CRP FAMILY TRANSCRIPTIONAL REGULATORY PROTEIN"/>
    <property type="match status" value="1"/>
</dbReference>
<evidence type="ECO:0000313" key="7">
    <source>
        <dbReference type="Proteomes" id="UP000631670"/>
    </source>
</evidence>
<dbReference type="SMART" id="SM00100">
    <property type="entry name" value="cNMP"/>
    <property type="match status" value="1"/>
</dbReference>
<keyword evidence="7" id="KW-1185">Reference proteome</keyword>
<dbReference type="SMART" id="SM00419">
    <property type="entry name" value="HTH_CRP"/>
    <property type="match status" value="1"/>
</dbReference>
<protein>
    <submittedName>
        <fullName evidence="6">CRP-like cAMP-binding protein</fullName>
    </submittedName>
</protein>
<evidence type="ECO:0000256" key="1">
    <source>
        <dbReference type="ARBA" id="ARBA00023015"/>
    </source>
</evidence>
<dbReference type="Pfam" id="PF00027">
    <property type="entry name" value="cNMP_binding"/>
    <property type="match status" value="1"/>
</dbReference>
<feature type="domain" description="HTH crp-type" evidence="5">
    <location>
        <begin position="141"/>
        <end position="214"/>
    </location>
</feature>
<dbReference type="InterPro" id="IPR036388">
    <property type="entry name" value="WH-like_DNA-bd_sf"/>
</dbReference>
<dbReference type="CDD" id="cd00038">
    <property type="entry name" value="CAP_ED"/>
    <property type="match status" value="1"/>
</dbReference>
<dbReference type="Proteomes" id="UP000631670">
    <property type="component" value="Unassembled WGS sequence"/>
</dbReference>
<dbReference type="InterPro" id="IPR018490">
    <property type="entry name" value="cNMP-bd_dom_sf"/>
</dbReference>